<protein>
    <submittedName>
        <fullName evidence="4">Uncharacterized protein</fullName>
    </submittedName>
</protein>
<feature type="region of interest" description="Disordered" evidence="2">
    <location>
        <begin position="1605"/>
        <end position="1725"/>
    </location>
</feature>
<evidence type="ECO:0000256" key="1">
    <source>
        <dbReference type="SAM" id="Coils"/>
    </source>
</evidence>
<feature type="compositionally biased region" description="Low complexity" evidence="2">
    <location>
        <begin position="1054"/>
        <end position="1064"/>
    </location>
</feature>
<feature type="compositionally biased region" description="Low complexity" evidence="2">
    <location>
        <begin position="1085"/>
        <end position="1103"/>
    </location>
</feature>
<proteinExistence type="predicted"/>
<evidence type="ECO:0000313" key="4">
    <source>
        <dbReference type="EMBL" id="KAG2483269.1"/>
    </source>
</evidence>
<reference evidence="4" key="1">
    <citation type="journal article" date="2020" name="bioRxiv">
        <title>Comparative genomics of Chlamydomonas.</title>
        <authorList>
            <person name="Craig R.J."/>
            <person name="Hasan A.R."/>
            <person name="Ness R.W."/>
            <person name="Keightley P.D."/>
        </authorList>
    </citation>
    <scope>NUCLEOTIDE SEQUENCE</scope>
    <source>
        <strain evidence="4">CCAP 11/70</strain>
    </source>
</reference>
<sequence>MLLWQLEDRPAQPPEALLPGPEAIASGGDAPIPHRRRIPARLRLGTAASQTPPYRPGLGSATARDSPAGLGTGTGRGSALRTTPPGLGSRSAGRGAGSGARKSTGRPGKFEEPGEDWLASYERSTNNFLEELEGLLQGLGPTPAAEARAPPLPLPPTLGAGMPRQLDPAARPAAPSTSPPMAGPGAAGRAVAGPVQASPQTAREAGVRDSTAASARLAALLAAAEEPLPLAPAAPNQPAAPAPALGAMSGLYGTTPPRASAPSSIASPALTSATPHPANAGVATGSGAPTPFTAAASPAGAVLGPGATIGGRAGPAAFSPAPASAATGAQAAGGASPLAPGVGAAVAAAGLPADAMGELLRVLQSSRQQAARLMAELQAAKAEAEQARERAEESDELARQFQQQLMERQQQLAAWRAALLEVEEREGAAREQLRAAHERCEQVAQRAQQAEHVAATTQLRLERLIAENGRHQRLQAELQQRQRELQDLVDRQQAAAAQHPHLHQQHPQTQTQTQTQPLQQYEQHSHSQPHAYPQPQAQARQQWSPAGEQGRSQAQAQGRGRGPGSHSGASSRLRAVDVGLLSDESGEDEVRHGTTTGDLEEPKPKMSSSAYDFHIPDPAAPQQLRAELAAAQSRALRAELALATARNKAALTHKELVAEEERARRAATAAAAARQELDATRGALELMGRDHDALRQQLEEMRSQLFAGSPAQTSRAAPRTSPPPPSGAGYLPSPPARNPSISAAGFRPITASAPRSASTSGANVEPSAARDRSPAPAQPASASASYGASLAVGAAALGPGPPATAGSPVASVGSSVASVLRALRKAAQGESAGSSADPGATLGPTAGRRVSMGAPPVTERAAAPGPTAAAPTASDLPTLAQYRAAMVNGMYGKPASTDSSLSSVGDAAAVYPATAASALESGRRPDAGAHASVAYAVGGQLVGLAVGPDADPNSHSSSGSGAPAQRRPGTAQRRGSLLLLAPGELPNEASASRRYATRALPVAPSADGSTDPSGGGAAGPSTGPEGGPVWARGPGGNAAALVAEDDQAQPDPTARGAAAGSGRRLPSSTTDGLGPSPSLGRPHSSGRATSATGVAAAAAAGAGEEPWTGHSTEGAGPGSASGAVSAPPPTDSGGRGVTMSSGGVHAEEAAAALRALLVGSASTGSRRRDSIGGPGVPEEMLPLSRVSSKVVRRLSFFRTSSASFGRGGVSLRASGGGAAAAAAGGGGSSSGPAPAGATAAALEAVSAAETGERHEAATASPFRTRPSADGTRGAHVRSATVSGLSPSPAHSAPHPKRSVDGQQPSLSPPAAAPGSAGFSRPSLSSRTAPTPPGSARRAVAWPDTAGGDGSAEQREAPSPPGQRSPSLRSIPDSPGGEASGGTSPQPSRAVPPWASAERGSGAAVATALAGSSGTADGTPRSASLGRASASAAATTTGSAPARAAAEGPRAAAGGGAGASARASPPPLPLPPHMDLSQPEQSSSPTAKSGREAGPQVRLRGRSPTHRALAPEAAAAAAAAAAAGRVLAAVDAIEAAAGSPAGGDGGGAGGAHAARGPTAAVPWAGNGNGTPGRALPVPCAVHAVPPRPASADASRTAAAVAVGGADALEWEEPPRGRQAAPSPPLTERSRMRSPSRLDSFRVSAALGASVALDDSPDRAPIATGGTNAAAQPRTGRDQNPSPQRAFAHTNGHHDSSWAYRSTGSTPERAGAPVGAPHASSASPDGPAPRLPWWRHLLPHRRAVASRRPTPAQHLAVADPHRALAPRGPPQGFGGSNDQGAAGDLEPMADSLAFWSPAAVVPTPTAAAGRAPGGVPMPLRLQPLVMAALSPASARSLQSPDTSLGSGTARPTPGTPPHASGSARWGPGTPPPASGSRRGGPEPGKGGGGSGAERWRAVRDGVVYVGLWAAGMALGVGLVLGLAGAVEAAAVPRSPEPHRGACCSPPRPNLCRLGDKACEPEPRDVTAASSRRRAAGRGVEGCAV</sequence>
<accession>A0A835XH42</accession>
<feature type="coiled-coil region" evidence="1">
    <location>
        <begin position="628"/>
        <end position="704"/>
    </location>
</feature>
<feature type="region of interest" description="Disordered" evidence="2">
    <location>
        <begin position="1247"/>
        <end position="1509"/>
    </location>
</feature>
<feature type="compositionally biased region" description="Low complexity" evidence="2">
    <location>
        <begin position="157"/>
        <end position="176"/>
    </location>
</feature>
<evidence type="ECO:0000256" key="3">
    <source>
        <dbReference type="SAM" id="Phobius"/>
    </source>
</evidence>
<feature type="region of interest" description="Disordered" evidence="2">
    <location>
        <begin position="1830"/>
        <end position="1891"/>
    </location>
</feature>
<keyword evidence="5" id="KW-1185">Reference proteome</keyword>
<feature type="region of interest" description="Disordered" evidence="2">
    <location>
        <begin position="1760"/>
        <end position="1782"/>
    </location>
</feature>
<feature type="compositionally biased region" description="Low complexity" evidence="2">
    <location>
        <begin position="491"/>
        <end position="558"/>
    </location>
</feature>
<feature type="region of interest" description="Disordered" evidence="2">
    <location>
        <begin position="1"/>
        <end position="210"/>
    </location>
</feature>
<feature type="compositionally biased region" description="Low complexity" evidence="2">
    <location>
        <begin position="254"/>
        <end position="275"/>
    </location>
</feature>
<feature type="region of interest" description="Disordered" evidence="2">
    <location>
        <begin position="230"/>
        <end position="285"/>
    </location>
</feature>
<dbReference type="Proteomes" id="UP000612055">
    <property type="component" value="Unassembled WGS sequence"/>
</dbReference>
<feature type="compositionally biased region" description="Polar residues" evidence="2">
    <location>
        <begin position="753"/>
        <end position="762"/>
    </location>
</feature>
<feature type="region of interest" description="Disordered" evidence="2">
    <location>
        <begin position="1213"/>
        <end position="1235"/>
    </location>
</feature>
<feature type="transmembrane region" description="Helical" evidence="3">
    <location>
        <begin position="1900"/>
        <end position="1924"/>
    </location>
</feature>
<feature type="compositionally biased region" description="Pro residues" evidence="2">
    <location>
        <begin position="720"/>
        <end position="737"/>
    </location>
</feature>
<feature type="compositionally biased region" description="Low complexity" evidence="2">
    <location>
        <begin position="134"/>
        <end position="149"/>
    </location>
</feature>
<feature type="region of interest" description="Disordered" evidence="2">
    <location>
        <begin position="487"/>
        <end position="608"/>
    </location>
</feature>
<feature type="compositionally biased region" description="Basic and acidic residues" evidence="2">
    <location>
        <begin position="1"/>
        <end position="10"/>
    </location>
</feature>
<feature type="region of interest" description="Disordered" evidence="2">
    <location>
        <begin position="1002"/>
        <end position="1142"/>
    </location>
</feature>
<feature type="compositionally biased region" description="Polar residues" evidence="2">
    <location>
        <begin position="1831"/>
        <end position="1844"/>
    </location>
</feature>
<keyword evidence="3" id="KW-0812">Transmembrane</keyword>
<evidence type="ECO:0000313" key="5">
    <source>
        <dbReference type="Proteomes" id="UP000612055"/>
    </source>
</evidence>
<keyword evidence="3" id="KW-1133">Transmembrane helix</keyword>
<feature type="compositionally biased region" description="Low complexity" evidence="2">
    <location>
        <begin position="861"/>
        <end position="873"/>
    </location>
</feature>
<feature type="compositionally biased region" description="Low complexity" evidence="2">
    <location>
        <begin position="230"/>
        <end position="247"/>
    </location>
</feature>
<feature type="region of interest" description="Disordered" evidence="2">
    <location>
        <begin position="1161"/>
        <end position="1180"/>
    </location>
</feature>
<feature type="compositionally biased region" description="Low complexity" evidence="2">
    <location>
        <begin position="1419"/>
        <end position="1451"/>
    </location>
</feature>
<gene>
    <name evidence="4" type="ORF">HYH03_017867</name>
</gene>
<feature type="region of interest" description="Disordered" evidence="2">
    <location>
        <begin position="828"/>
        <end position="874"/>
    </location>
</feature>
<evidence type="ECO:0000256" key="2">
    <source>
        <dbReference type="SAM" id="MobiDB-lite"/>
    </source>
</evidence>
<name>A0A835XH42_9CHLO</name>
<feature type="compositionally biased region" description="Low complexity" evidence="2">
    <location>
        <begin position="183"/>
        <end position="197"/>
    </location>
</feature>
<feature type="compositionally biased region" description="Polar residues" evidence="2">
    <location>
        <begin position="1477"/>
        <end position="1486"/>
    </location>
</feature>
<feature type="compositionally biased region" description="Gly residues" evidence="2">
    <location>
        <begin position="1214"/>
        <end position="1229"/>
    </location>
</feature>
<feature type="region of interest" description="Disordered" evidence="2">
    <location>
        <begin position="946"/>
        <end position="971"/>
    </location>
</feature>
<feature type="compositionally biased region" description="Gly residues" evidence="2">
    <location>
        <begin position="1875"/>
        <end position="1889"/>
    </location>
</feature>
<keyword evidence="1" id="KW-0175">Coiled coil</keyword>
<comment type="caution">
    <text evidence="4">The sequence shown here is derived from an EMBL/GenBank/DDBJ whole genome shotgun (WGS) entry which is preliminary data.</text>
</comment>
<feature type="region of interest" description="Disordered" evidence="2">
    <location>
        <begin position="707"/>
        <end position="781"/>
    </location>
</feature>
<feature type="compositionally biased region" description="Low complexity" evidence="2">
    <location>
        <begin position="1312"/>
        <end position="1322"/>
    </location>
</feature>
<feature type="region of interest" description="Disordered" evidence="2">
    <location>
        <begin position="315"/>
        <end position="337"/>
    </location>
</feature>
<keyword evidence="3" id="KW-0472">Membrane</keyword>
<dbReference type="EMBL" id="JAEHOE010000183">
    <property type="protein sequence ID" value="KAG2483269.1"/>
    <property type="molecule type" value="Genomic_DNA"/>
</dbReference>
<organism evidence="4 5">
    <name type="scientific">Edaphochlamys debaryana</name>
    <dbReference type="NCBI Taxonomy" id="47281"/>
    <lineage>
        <taxon>Eukaryota</taxon>
        <taxon>Viridiplantae</taxon>
        <taxon>Chlorophyta</taxon>
        <taxon>core chlorophytes</taxon>
        <taxon>Chlorophyceae</taxon>
        <taxon>CS clade</taxon>
        <taxon>Chlamydomonadales</taxon>
        <taxon>Chlamydomonadales incertae sedis</taxon>
        <taxon>Edaphochlamys</taxon>
    </lineage>
</organism>